<reference evidence="3 4" key="1">
    <citation type="submission" date="2016-08" db="EMBL/GenBank/DDBJ databases">
        <authorList>
            <consortium name="Lentinula edodes genome sequencing consortium"/>
            <person name="Sakamoto Y."/>
            <person name="Nakade K."/>
            <person name="Sato S."/>
            <person name="Yoshida Y."/>
            <person name="Miyazaki K."/>
            <person name="Natsume S."/>
            <person name="Konno N."/>
        </authorList>
    </citation>
    <scope>NUCLEOTIDE SEQUENCE [LARGE SCALE GENOMIC DNA]</scope>
    <source>
        <strain evidence="3 4">NBRC 111202</strain>
    </source>
</reference>
<evidence type="ECO:0000256" key="2">
    <source>
        <dbReference type="SAM" id="Phobius"/>
    </source>
</evidence>
<comment type="caution">
    <text evidence="3">The sequence shown here is derived from an EMBL/GenBank/DDBJ whole genome shotgun (WGS) entry which is preliminary data.</text>
</comment>
<gene>
    <name evidence="3" type="ORF">LENED_005484</name>
</gene>
<evidence type="ECO:0000313" key="4">
    <source>
        <dbReference type="Proteomes" id="UP000188533"/>
    </source>
</evidence>
<dbReference type="EMBL" id="BDGU01000152">
    <property type="protein sequence ID" value="GAW03740.1"/>
    <property type="molecule type" value="Genomic_DNA"/>
</dbReference>
<evidence type="ECO:0000313" key="3">
    <source>
        <dbReference type="EMBL" id="GAW03740.1"/>
    </source>
</evidence>
<feature type="transmembrane region" description="Helical" evidence="2">
    <location>
        <begin position="71"/>
        <end position="92"/>
    </location>
</feature>
<accession>A0A1Q3E934</accession>
<feature type="transmembrane region" description="Helical" evidence="2">
    <location>
        <begin position="265"/>
        <end position="288"/>
    </location>
</feature>
<organism evidence="3 4">
    <name type="scientific">Lentinula edodes</name>
    <name type="common">Shiitake mushroom</name>
    <name type="synonym">Lentinus edodes</name>
    <dbReference type="NCBI Taxonomy" id="5353"/>
    <lineage>
        <taxon>Eukaryota</taxon>
        <taxon>Fungi</taxon>
        <taxon>Dikarya</taxon>
        <taxon>Basidiomycota</taxon>
        <taxon>Agaricomycotina</taxon>
        <taxon>Agaricomycetes</taxon>
        <taxon>Agaricomycetidae</taxon>
        <taxon>Agaricales</taxon>
        <taxon>Marasmiineae</taxon>
        <taxon>Omphalotaceae</taxon>
        <taxon>Lentinula</taxon>
    </lineage>
</organism>
<feature type="region of interest" description="Disordered" evidence="1">
    <location>
        <begin position="334"/>
        <end position="394"/>
    </location>
</feature>
<proteinExistence type="predicted"/>
<feature type="transmembrane region" description="Helical" evidence="2">
    <location>
        <begin position="199"/>
        <end position="221"/>
    </location>
</feature>
<protein>
    <submittedName>
        <fullName evidence="3">Uncharacterized protein</fullName>
    </submittedName>
</protein>
<dbReference type="STRING" id="5353.A0A1Q3E934"/>
<feature type="transmembrane region" description="Helical" evidence="2">
    <location>
        <begin position="153"/>
        <end position="175"/>
    </location>
</feature>
<keyword evidence="2" id="KW-1133">Transmembrane helix</keyword>
<dbReference type="AlphaFoldDB" id="A0A1Q3E934"/>
<reference evidence="3 4" key="2">
    <citation type="submission" date="2017-02" db="EMBL/GenBank/DDBJ databases">
        <title>A genome survey and senescence transcriptome analysis in Lentinula edodes.</title>
        <authorList>
            <person name="Sakamoto Y."/>
            <person name="Nakade K."/>
            <person name="Sato S."/>
            <person name="Yoshida Y."/>
            <person name="Miyazaki K."/>
            <person name="Natsume S."/>
            <person name="Konno N."/>
        </authorList>
    </citation>
    <scope>NUCLEOTIDE SEQUENCE [LARGE SCALE GENOMIC DNA]</scope>
    <source>
        <strain evidence="3 4">NBRC 111202</strain>
    </source>
</reference>
<sequence length="394" mass="43185">MRTIYILLLDVSPHTKTLQPGDFSRACIMAVTTVKAELGGTVIDCLVYGLFLSIFARAMQVLLNRKIYDRTSLFLMSTTVALFCLITSHLALDVDRAFRAFTSNIGTPNYPKDYFNILSGAEALAKNSAYVTITLIADAFLTFRCWAAFGQNYLVIIIPSALYIGNLATACWALVTFKEAEDPTTGVVIVAEVISRVKYMYITTLCLNLYCSLAIATRIWLVQRQSTGTSGHLLRNTMTIITESAALYSVFLIILITSAALENPLMYAVLNPMPSIIGFVFSSIIVRVGSGRSFSTQKPTHSIGVDHDGGLQTRSLIESAMRFGRPRRAYHGEESTFGLDTTTAGGDRTTSILPTTSVHFSPDFSRQTPTTAELSSSSGSNSIPHRKDEEKLDD</sequence>
<keyword evidence="2" id="KW-0472">Membrane</keyword>
<feature type="compositionally biased region" description="Basic and acidic residues" evidence="1">
    <location>
        <begin position="385"/>
        <end position="394"/>
    </location>
</feature>
<evidence type="ECO:0000256" key="1">
    <source>
        <dbReference type="SAM" id="MobiDB-lite"/>
    </source>
</evidence>
<keyword evidence="4" id="KW-1185">Reference proteome</keyword>
<dbReference type="Proteomes" id="UP000188533">
    <property type="component" value="Unassembled WGS sequence"/>
</dbReference>
<name>A0A1Q3E934_LENED</name>
<keyword evidence="2" id="KW-0812">Transmembrane</keyword>
<feature type="compositionally biased region" description="Polar residues" evidence="1">
    <location>
        <begin position="338"/>
        <end position="383"/>
    </location>
</feature>
<feature type="transmembrane region" description="Helical" evidence="2">
    <location>
        <begin position="233"/>
        <end position="259"/>
    </location>
</feature>
<feature type="transmembrane region" description="Helical" evidence="2">
    <location>
        <begin position="38"/>
        <end position="59"/>
    </location>
</feature>